<dbReference type="InterPro" id="IPR001789">
    <property type="entry name" value="Sig_transdc_resp-reg_receiver"/>
</dbReference>
<evidence type="ECO:0000256" key="4">
    <source>
        <dbReference type="ARBA" id="ARBA00022679"/>
    </source>
</evidence>
<dbReference type="CDD" id="cd17546">
    <property type="entry name" value="REC_hyHK_CKI1_RcsC-like"/>
    <property type="match status" value="1"/>
</dbReference>
<feature type="signal peptide" evidence="10">
    <location>
        <begin position="1"/>
        <end position="21"/>
    </location>
</feature>
<dbReference type="SUPFAM" id="SSF47384">
    <property type="entry name" value="Homodimeric domain of signal transducing histidine kinase"/>
    <property type="match status" value="1"/>
</dbReference>
<dbReference type="Pfam" id="PF00072">
    <property type="entry name" value="Response_reg"/>
    <property type="match status" value="1"/>
</dbReference>
<evidence type="ECO:0000256" key="1">
    <source>
        <dbReference type="ARBA" id="ARBA00000085"/>
    </source>
</evidence>
<dbReference type="SMART" id="SM00388">
    <property type="entry name" value="HisKA"/>
    <property type="match status" value="1"/>
</dbReference>
<dbReference type="InterPro" id="IPR005467">
    <property type="entry name" value="His_kinase_dom"/>
</dbReference>
<keyword evidence="14" id="KW-1185">Reference proteome</keyword>
<evidence type="ECO:0000313" key="13">
    <source>
        <dbReference type="EMBL" id="SNR34835.1"/>
    </source>
</evidence>
<sequence>MKNSVFAISLFLIMVTYKLNAQYNVQFSDNYPPFNYINDNGEPAGFNIDILNAINDLYENKEIQLNSDNWNAINKALDSGYIQAIGGAHYPGRYDEKYIYTRSTINTSHCFFYNTNYFNKFSLEQFRTIKEPLVAMWKNDVLIHYVLSINPTAKFIYVKNYEELIKNIDRRDVTCLFGQRIGGMYFAEKLNKDYIKTLDHRILERNMGFKVSKNSPELAETLNNGLEIILANGTYQQIYDKWISNYDKPQFSWRNYLKYILVVVALFLFLLIINWILRIQVRKKTKDLRHQIEVNADIMQELEIQKFKAEESDRMKSAFLANMSHEIRTPMNGILGFTELLKTADYSSEKKAKFINIIQQSGNRMLNTINNIMDISKLESGLETVHIKPININKIINELLDFFSPEAALKGLEFKLNETVLNKNQPFYTDEYKLNSILTNLIKNALKFTFKGAIEINYSSHNEYVEFWIKDTGIGIPLDKQATIFNEFVQADFSHSSGFEGTGLGLSISKGYVQLLDGIIKLESTPNKGTTFYIRIPNSSNKISLIIESEEKTAIKQFTSLTYKIIIAEDDSTTFYFLKEILKDVTKSLYYAKDGNEVVELAKKHPDTDLILMDIKMPHLNGFEATKKIRTFNKDVYIIGHTAFAQDSYKRKVIDVGCNAYISKPINRNKLLTLIEEIKIK</sequence>
<dbReference type="CDD" id="cd16922">
    <property type="entry name" value="HATPase_EvgS-ArcB-TorS-like"/>
    <property type="match status" value="1"/>
</dbReference>
<dbReference type="InterPro" id="IPR036890">
    <property type="entry name" value="HATPase_C_sf"/>
</dbReference>
<dbReference type="SMART" id="SM00448">
    <property type="entry name" value="REC"/>
    <property type="match status" value="1"/>
</dbReference>
<dbReference type="Gene3D" id="3.40.50.2300">
    <property type="match status" value="1"/>
</dbReference>
<evidence type="ECO:0000256" key="2">
    <source>
        <dbReference type="ARBA" id="ARBA00012438"/>
    </source>
</evidence>
<dbReference type="CDD" id="cd00082">
    <property type="entry name" value="HisKA"/>
    <property type="match status" value="1"/>
</dbReference>
<name>A0A238VKE1_9FLAO</name>
<evidence type="ECO:0000256" key="9">
    <source>
        <dbReference type="SAM" id="Phobius"/>
    </source>
</evidence>
<dbReference type="PANTHER" id="PTHR45339:SF1">
    <property type="entry name" value="HYBRID SIGNAL TRANSDUCTION HISTIDINE KINASE J"/>
    <property type="match status" value="1"/>
</dbReference>
<dbReference type="SUPFAM" id="SSF53850">
    <property type="entry name" value="Periplasmic binding protein-like II"/>
    <property type="match status" value="1"/>
</dbReference>
<protein>
    <recommendedName>
        <fullName evidence="2">histidine kinase</fullName>
        <ecNumber evidence="2">2.7.13.3</ecNumber>
    </recommendedName>
</protein>
<dbReference type="PROSITE" id="PS50109">
    <property type="entry name" value="HIS_KIN"/>
    <property type="match status" value="1"/>
</dbReference>
<dbReference type="Pfam" id="PF02518">
    <property type="entry name" value="HATPase_c"/>
    <property type="match status" value="1"/>
</dbReference>
<evidence type="ECO:0000256" key="5">
    <source>
        <dbReference type="ARBA" id="ARBA00022777"/>
    </source>
</evidence>
<reference evidence="14" key="1">
    <citation type="submission" date="2017-06" db="EMBL/GenBank/DDBJ databases">
        <authorList>
            <person name="Varghese N."/>
            <person name="Submissions S."/>
        </authorList>
    </citation>
    <scope>NUCLEOTIDE SEQUENCE [LARGE SCALE GENOMIC DNA]</scope>
    <source>
        <strain evidence="14">DSM 27993</strain>
    </source>
</reference>
<keyword evidence="7 9" id="KW-0472">Membrane</keyword>
<keyword evidence="3 8" id="KW-0597">Phosphoprotein</keyword>
<dbReference type="GO" id="GO:0000155">
    <property type="term" value="F:phosphorelay sensor kinase activity"/>
    <property type="evidence" value="ECO:0007669"/>
    <property type="project" value="InterPro"/>
</dbReference>
<keyword evidence="10" id="KW-0732">Signal</keyword>
<dbReference type="EMBL" id="FZNX01000001">
    <property type="protein sequence ID" value="SNR34835.1"/>
    <property type="molecule type" value="Genomic_DNA"/>
</dbReference>
<accession>A0A238VKE1</accession>
<evidence type="ECO:0000256" key="10">
    <source>
        <dbReference type="SAM" id="SignalP"/>
    </source>
</evidence>
<evidence type="ECO:0000256" key="7">
    <source>
        <dbReference type="ARBA" id="ARBA00023136"/>
    </source>
</evidence>
<feature type="transmembrane region" description="Helical" evidence="9">
    <location>
        <begin position="256"/>
        <end position="277"/>
    </location>
</feature>
<dbReference type="InterPro" id="IPR003661">
    <property type="entry name" value="HisK_dim/P_dom"/>
</dbReference>
<proteinExistence type="predicted"/>
<dbReference type="PROSITE" id="PS50110">
    <property type="entry name" value="RESPONSE_REGULATORY"/>
    <property type="match status" value="1"/>
</dbReference>
<dbReference type="InterPro" id="IPR001638">
    <property type="entry name" value="Solute-binding_3/MltF_N"/>
</dbReference>
<dbReference type="AlphaFoldDB" id="A0A238VKE1"/>
<dbReference type="Pfam" id="PF00497">
    <property type="entry name" value="SBP_bac_3"/>
    <property type="match status" value="1"/>
</dbReference>
<dbReference type="SUPFAM" id="SSF55874">
    <property type="entry name" value="ATPase domain of HSP90 chaperone/DNA topoisomerase II/histidine kinase"/>
    <property type="match status" value="1"/>
</dbReference>
<dbReference type="InterPro" id="IPR003594">
    <property type="entry name" value="HATPase_dom"/>
</dbReference>
<comment type="catalytic activity">
    <reaction evidence="1">
        <text>ATP + protein L-histidine = ADP + protein N-phospho-L-histidine.</text>
        <dbReference type="EC" id="2.7.13.3"/>
    </reaction>
</comment>
<dbReference type="SMART" id="SM00062">
    <property type="entry name" value="PBPb"/>
    <property type="match status" value="1"/>
</dbReference>
<dbReference type="OrthoDB" id="9811889at2"/>
<dbReference type="SUPFAM" id="SSF52172">
    <property type="entry name" value="CheY-like"/>
    <property type="match status" value="1"/>
</dbReference>
<evidence type="ECO:0000256" key="6">
    <source>
        <dbReference type="ARBA" id="ARBA00023012"/>
    </source>
</evidence>
<feature type="domain" description="Response regulatory" evidence="12">
    <location>
        <begin position="564"/>
        <end position="679"/>
    </location>
</feature>
<dbReference type="Pfam" id="PF00512">
    <property type="entry name" value="HisKA"/>
    <property type="match status" value="1"/>
</dbReference>
<dbReference type="FunFam" id="3.30.565.10:FF:000006">
    <property type="entry name" value="Sensor histidine kinase WalK"/>
    <property type="match status" value="1"/>
</dbReference>
<evidence type="ECO:0000259" key="11">
    <source>
        <dbReference type="PROSITE" id="PS50109"/>
    </source>
</evidence>
<dbReference type="Gene3D" id="3.40.190.10">
    <property type="entry name" value="Periplasmic binding protein-like II"/>
    <property type="match status" value="2"/>
</dbReference>
<keyword evidence="6" id="KW-0902">Two-component regulatory system</keyword>
<dbReference type="InterPro" id="IPR036097">
    <property type="entry name" value="HisK_dim/P_sf"/>
</dbReference>
<evidence type="ECO:0000259" key="12">
    <source>
        <dbReference type="PROSITE" id="PS50110"/>
    </source>
</evidence>
<gene>
    <name evidence="13" type="ORF">SAMN04488111_0642</name>
</gene>
<dbReference type="PRINTS" id="PR00344">
    <property type="entry name" value="BCTRLSENSOR"/>
</dbReference>
<dbReference type="SMART" id="SM00387">
    <property type="entry name" value="HATPase_c"/>
    <property type="match status" value="1"/>
</dbReference>
<evidence type="ECO:0000256" key="3">
    <source>
        <dbReference type="ARBA" id="ARBA00022553"/>
    </source>
</evidence>
<keyword evidence="5 13" id="KW-0418">Kinase</keyword>
<evidence type="ECO:0000256" key="8">
    <source>
        <dbReference type="PROSITE-ProRule" id="PRU00169"/>
    </source>
</evidence>
<dbReference type="Gene3D" id="1.10.287.130">
    <property type="match status" value="1"/>
</dbReference>
<dbReference type="InterPro" id="IPR004358">
    <property type="entry name" value="Sig_transdc_His_kin-like_C"/>
</dbReference>
<dbReference type="FunFam" id="1.10.287.130:FF:000001">
    <property type="entry name" value="Two-component sensor histidine kinase"/>
    <property type="match status" value="1"/>
</dbReference>
<feature type="modified residue" description="4-aspartylphosphate" evidence="8">
    <location>
        <position position="614"/>
    </location>
</feature>
<keyword evidence="9" id="KW-0812">Transmembrane</keyword>
<dbReference type="Gene3D" id="3.30.565.10">
    <property type="entry name" value="Histidine kinase-like ATPase, C-terminal domain"/>
    <property type="match status" value="1"/>
</dbReference>
<keyword evidence="4" id="KW-0808">Transferase</keyword>
<evidence type="ECO:0000313" key="14">
    <source>
        <dbReference type="Proteomes" id="UP000198412"/>
    </source>
</evidence>
<keyword evidence="9" id="KW-1133">Transmembrane helix</keyword>
<dbReference type="EC" id="2.7.13.3" evidence="2"/>
<feature type="domain" description="Histidine kinase" evidence="11">
    <location>
        <begin position="322"/>
        <end position="540"/>
    </location>
</feature>
<dbReference type="RefSeq" id="WP_089376974.1">
    <property type="nucleotide sequence ID" value="NZ_FZNX01000001.1"/>
</dbReference>
<organism evidence="13 14">
    <name type="scientific">Lutibacter flavus</name>
    <dbReference type="NCBI Taxonomy" id="691689"/>
    <lineage>
        <taxon>Bacteria</taxon>
        <taxon>Pseudomonadati</taxon>
        <taxon>Bacteroidota</taxon>
        <taxon>Flavobacteriia</taxon>
        <taxon>Flavobacteriales</taxon>
        <taxon>Flavobacteriaceae</taxon>
        <taxon>Lutibacter</taxon>
    </lineage>
</organism>
<dbReference type="InterPro" id="IPR011006">
    <property type="entry name" value="CheY-like_superfamily"/>
</dbReference>
<feature type="chain" id="PRO_5013008988" description="histidine kinase" evidence="10">
    <location>
        <begin position="22"/>
        <end position="681"/>
    </location>
</feature>
<dbReference type="Proteomes" id="UP000198412">
    <property type="component" value="Unassembled WGS sequence"/>
</dbReference>
<dbReference type="PANTHER" id="PTHR45339">
    <property type="entry name" value="HYBRID SIGNAL TRANSDUCTION HISTIDINE KINASE J"/>
    <property type="match status" value="1"/>
</dbReference>